<dbReference type="GO" id="GO:0015031">
    <property type="term" value="P:protein transport"/>
    <property type="evidence" value="ECO:0007669"/>
    <property type="project" value="UniProtKB-KW"/>
</dbReference>
<proteinExistence type="inferred from homology"/>
<dbReference type="Pfam" id="PF08700">
    <property type="entry name" value="VPS51_Exo84_N"/>
    <property type="match status" value="1"/>
</dbReference>
<evidence type="ECO:0000313" key="9">
    <source>
        <dbReference type="EMBL" id="ORY10546.1"/>
    </source>
</evidence>
<comment type="similarity">
    <text evidence="2">Belongs to the COG1 family.</text>
</comment>
<evidence type="ECO:0000256" key="3">
    <source>
        <dbReference type="ARBA" id="ARBA00020978"/>
    </source>
</evidence>
<dbReference type="Proteomes" id="UP000193144">
    <property type="component" value="Unassembled WGS sequence"/>
</dbReference>
<comment type="subcellular location">
    <subcellularLocation>
        <location evidence="1">Golgi apparatus membrane</location>
        <topology evidence="1">Peripheral membrane protein</topology>
    </subcellularLocation>
</comment>
<sequence length="787" mass="87975">MATEAPDPRTFKSWEDAFQFPIPVVRKLEKQLRSNAGENREKLRSLVGASYRDLLDTAETIIDMELRMEQVEAKLARVGQNCNSRGVDRILGNAAGLGTQLRSRDMDRYTFASQLSVFRSCPTAMSRLMRGDAPCLLIAKVLVISRLLYKALSQAKKGNSFADHTWNRLGSLRRKLLLRINKQLASAASDTSVLVEAMCAYSLATSSTPTDVLRHFHHVRLEEAVHLLQTSQDLAANGVTALRLCLKTCQDTSTIFPRRLAESLAKLKTQPLAQDPDVRALYELNLDIHDRWIGDEARNYTPQPRHDELQRTEAEKLLSQWSKQAIFAFQEGTKAALSQTTDLKAVASLRRDLIETWILSGSRMPGLQPAQVLDDLRDTMNAQLKHIVRSRAQTLRTVVLELTSVLQEWSTSGNDQIISLWETSSTPGGLSDGAQGFKTSILNTYQRRDEAVLRVVSAFDRWTDSILEVKVIVKNMKETRWDDTFAEDVDDSDDEFGLDSKESLLSEDDPALLEETTQEALRDSLHNLRKSFAQIISQLTSDVEVSDLPQVTFLLRAVREIADRIPTLRLQDKSAVLSSPFTPELLAPLHAALAKQAIDRSMKSYSKALKSRTSGVKGHILWEGNPPLPAQPSPSAFRLLQQLVKDMAAYGSDVWAPEGVQILKSLAIEEISKLWKQALDTSNHGVKGPPKPSSDTGEELPAEDQKEDQAAMATELIGERLKQLVFDMLYLQRYLGVRGGSDSLASLDSLVKVASDASLLDDSMMVRLRKNVSEYWRKTYLMFALLS</sequence>
<dbReference type="EMBL" id="MCFA01000071">
    <property type="protein sequence ID" value="ORY10546.1"/>
    <property type="molecule type" value="Genomic_DNA"/>
</dbReference>
<evidence type="ECO:0000256" key="2">
    <source>
        <dbReference type="ARBA" id="ARBA00006653"/>
    </source>
</evidence>
<reference evidence="9 10" key="1">
    <citation type="submission" date="2016-07" db="EMBL/GenBank/DDBJ databases">
        <title>Pervasive Adenine N6-methylation of Active Genes in Fungi.</title>
        <authorList>
            <consortium name="DOE Joint Genome Institute"/>
            <person name="Mondo S.J."/>
            <person name="Dannebaum R.O."/>
            <person name="Kuo R.C."/>
            <person name="Labutti K."/>
            <person name="Haridas S."/>
            <person name="Kuo A."/>
            <person name="Salamov A."/>
            <person name="Ahrendt S.R."/>
            <person name="Lipzen A."/>
            <person name="Sullivan W."/>
            <person name="Andreopoulos W.B."/>
            <person name="Clum A."/>
            <person name="Lindquist E."/>
            <person name="Daum C."/>
            <person name="Ramamoorthy G.K."/>
            <person name="Gryganskyi A."/>
            <person name="Culley D."/>
            <person name="Magnuson J.K."/>
            <person name="James T.Y."/>
            <person name="O'Malley M.A."/>
            <person name="Stajich J.E."/>
            <person name="Spatafora J.W."/>
            <person name="Visel A."/>
            <person name="Grigoriev I.V."/>
        </authorList>
    </citation>
    <scope>NUCLEOTIDE SEQUENCE [LARGE SCALE GENOMIC DNA]</scope>
    <source>
        <strain evidence="9 10">CBS 115471</strain>
    </source>
</reference>
<dbReference type="AlphaFoldDB" id="A0A1Y1ZJZ4"/>
<dbReference type="InterPro" id="IPR033370">
    <property type="entry name" value="COG1"/>
</dbReference>
<comment type="caution">
    <text evidence="9">The sequence shown here is derived from an EMBL/GenBank/DDBJ whole genome shotgun (WGS) entry which is preliminary data.</text>
</comment>
<dbReference type="STRING" id="1231657.A0A1Y1ZJZ4"/>
<feature type="region of interest" description="Disordered" evidence="8">
    <location>
        <begin position="681"/>
        <end position="708"/>
    </location>
</feature>
<evidence type="ECO:0000256" key="1">
    <source>
        <dbReference type="ARBA" id="ARBA00004395"/>
    </source>
</evidence>
<dbReference type="PANTHER" id="PTHR31658:SF0">
    <property type="entry name" value="CONSERVED OLIGOMERIC GOLGI COMPLEX SUBUNIT 1"/>
    <property type="match status" value="1"/>
</dbReference>
<dbReference type="GO" id="GO:0000139">
    <property type="term" value="C:Golgi membrane"/>
    <property type="evidence" value="ECO:0007669"/>
    <property type="project" value="UniProtKB-SubCell"/>
</dbReference>
<dbReference type="GO" id="GO:0017119">
    <property type="term" value="C:Golgi transport complex"/>
    <property type="evidence" value="ECO:0007669"/>
    <property type="project" value="InterPro"/>
</dbReference>
<dbReference type="PANTHER" id="PTHR31658">
    <property type="entry name" value="CONSERVED OLIGOMERIC GOLGI COMPLEX SUBUNIT 1"/>
    <property type="match status" value="1"/>
</dbReference>
<organism evidence="9 10">
    <name type="scientific">Clohesyomyces aquaticus</name>
    <dbReference type="NCBI Taxonomy" id="1231657"/>
    <lineage>
        <taxon>Eukaryota</taxon>
        <taxon>Fungi</taxon>
        <taxon>Dikarya</taxon>
        <taxon>Ascomycota</taxon>
        <taxon>Pezizomycotina</taxon>
        <taxon>Dothideomycetes</taxon>
        <taxon>Pleosporomycetidae</taxon>
        <taxon>Pleosporales</taxon>
        <taxon>Lindgomycetaceae</taxon>
        <taxon>Clohesyomyces</taxon>
    </lineage>
</organism>
<evidence type="ECO:0000256" key="6">
    <source>
        <dbReference type="ARBA" id="ARBA00023034"/>
    </source>
</evidence>
<evidence type="ECO:0000256" key="8">
    <source>
        <dbReference type="SAM" id="MobiDB-lite"/>
    </source>
</evidence>
<evidence type="ECO:0000256" key="4">
    <source>
        <dbReference type="ARBA" id="ARBA00022448"/>
    </source>
</evidence>
<keyword evidence="10" id="KW-1185">Reference proteome</keyword>
<evidence type="ECO:0000256" key="7">
    <source>
        <dbReference type="ARBA" id="ARBA00023136"/>
    </source>
</evidence>
<evidence type="ECO:0000256" key="5">
    <source>
        <dbReference type="ARBA" id="ARBA00022927"/>
    </source>
</evidence>
<evidence type="ECO:0000313" key="10">
    <source>
        <dbReference type="Proteomes" id="UP000193144"/>
    </source>
</evidence>
<name>A0A1Y1ZJZ4_9PLEO</name>
<keyword evidence="5" id="KW-0653">Protein transport</keyword>
<keyword evidence="6" id="KW-0333">Golgi apparatus</keyword>
<keyword evidence="7" id="KW-0472">Membrane</keyword>
<accession>A0A1Y1ZJZ4</accession>
<dbReference type="GO" id="GO:0006891">
    <property type="term" value="P:intra-Golgi vesicle-mediated transport"/>
    <property type="evidence" value="ECO:0007669"/>
    <property type="project" value="InterPro"/>
</dbReference>
<gene>
    <name evidence="9" type="ORF">BCR34DRAFT_346800</name>
</gene>
<keyword evidence="4" id="KW-0813">Transport</keyword>
<dbReference type="OrthoDB" id="46189at2759"/>
<protein>
    <recommendedName>
        <fullName evidence="3">Conserved oligomeric Golgi complex subunit 1</fullName>
    </recommendedName>
</protein>